<keyword evidence="4" id="KW-0472">Membrane</keyword>
<keyword evidence="6" id="KW-1185">Reference proteome</keyword>
<dbReference type="InterPro" id="IPR001753">
    <property type="entry name" value="Enoyl-CoA_hydra/iso"/>
</dbReference>
<name>A0AAD9MM50_PROWI</name>
<dbReference type="GO" id="GO:0003857">
    <property type="term" value="F:(3S)-3-hydroxyacyl-CoA dehydrogenase (NAD+) activity"/>
    <property type="evidence" value="ECO:0007669"/>
    <property type="project" value="TreeGrafter"/>
</dbReference>
<keyword evidence="3" id="KW-0511">Multifunctional enzyme</keyword>
<dbReference type="PANTHER" id="PTHR23309">
    <property type="entry name" value="3-HYDROXYACYL-COA DEHYROGENASE"/>
    <property type="match status" value="1"/>
</dbReference>
<evidence type="ECO:0000256" key="3">
    <source>
        <dbReference type="ARBA" id="ARBA00023268"/>
    </source>
</evidence>
<evidence type="ECO:0000256" key="4">
    <source>
        <dbReference type="SAM" id="Phobius"/>
    </source>
</evidence>
<evidence type="ECO:0000256" key="2">
    <source>
        <dbReference type="ARBA" id="ARBA00023239"/>
    </source>
</evidence>
<organism evidence="5 6">
    <name type="scientific">Prototheca wickerhamii</name>
    <dbReference type="NCBI Taxonomy" id="3111"/>
    <lineage>
        <taxon>Eukaryota</taxon>
        <taxon>Viridiplantae</taxon>
        <taxon>Chlorophyta</taxon>
        <taxon>core chlorophytes</taxon>
        <taxon>Trebouxiophyceae</taxon>
        <taxon>Chlorellales</taxon>
        <taxon>Chlorellaceae</taxon>
        <taxon>Prototheca</taxon>
    </lineage>
</organism>
<dbReference type="PANTHER" id="PTHR23309:SF49">
    <property type="entry name" value="PEROXISOMAL BIFUNCTIONAL ENZYME"/>
    <property type="match status" value="1"/>
</dbReference>
<dbReference type="CDD" id="cd06558">
    <property type="entry name" value="crotonase-like"/>
    <property type="match status" value="1"/>
</dbReference>
<dbReference type="GO" id="GO:0006635">
    <property type="term" value="P:fatty acid beta-oxidation"/>
    <property type="evidence" value="ECO:0007669"/>
    <property type="project" value="TreeGrafter"/>
</dbReference>
<accession>A0AAD9MM50</accession>
<dbReference type="Proteomes" id="UP001255856">
    <property type="component" value="Unassembled WGS sequence"/>
</dbReference>
<dbReference type="Pfam" id="PF00378">
    <property type="entry name" value="ECH_1"/>
    <property type="match status" value="1"/>
</dbReference>
<reference evidence="5" key="1">
    <citation type="submission" date="2021-01" db="EMBL/GenBank/DDBJ databases">
        <authorList>
            <person name="Eckstrom K.M.E."/>
        </authorList>
    </citation>
    <scope>NUCLEOTIDE SEQUENCE</scope>
    <source>
        <strain evidence="5">UVCC 0001</strain>
    </source>
</reference>
<dbReference type="GO" id="GO:0005777">
    <property type="term" value="C:peroxisome"/>
    <property type="evidence" value="ECO:0007669"/>
    <property type="project" value="TreeGrafter"/>
</dbReference>
<keyword evidence="1" id="KW-0413">Isomerase</keyword>
<evidence type="ECO:0008006" key="7">
    <source>
        <dbReference type="Google" id="ProtNLM"/>
    </source>
</evidence>
<dbReference type="Gene3D" id="3.90.226.10">
    <property type="entry name" value="2-enoyl-CoA Hydratase, Chain A, domain 1"/>
    <property type="match status" value="1"/>
</dbReference>
<feature type="transmembrane region" description="Helical" evidence="4">
    <location>
        <begin position="299"/>
        <end position="321"/>
    </location>
</feature>
<keyword evidence="2" id="KW-0456">Lyase</keyword>
<evidence type="ECO:0000313" key="5">
    <source>
        <dbReference type="EMBL" id="KAK2079143.1"/>
    </source>
</evidence>
<keyword evidence="4" id="KW-0812">Transmembrane</keyword>
<sequence length="334" mass="35668">MANYVRRSDDQGVAILAIDNPPANAFSDGVLTELFKAIEACHADPDVEAIVVTGTKGKFSAGIDIMMLGSDLDIAGGRAAAVTNLSQQLEEGPKPTVAAIEGVCLGAGLELALACSARVAVRTAVLGLPEVRLGLLPGMGGTQRLPRLADLDEALRLIATGATVTAPKAQELGFVDVICDGLDELLASAGRRARDMAQGSIPRPPPTLTREDRLPDREALAQAVGLAQLQLQRDWMNARSSLLALDAVETGLLEGPQAGMDKEGAYFDRALQTPVHKALASAFFAHRAMKKARNPAQWLVRWLYALWTRVVALAALAWEWWRPVPSSEPVRKTD</sequence>
<dbReference type="GO" id="GO:0016853">
    <property type="term" value="F:isomerase activity"/>
    <property type="evidence" value="ECO:0007669"/>
    <property type="project" value="UniProtKB-KW"/>
</dbReference>
<protein>
    <recommendedName>
        <fullName evidence="7">3-hydroxyacyl-CoA dehydrogenase</fullName>
    </recommendedName>
</protein>
<evidence type="ECO:0000256" key="1">
    <source>
        <dbReference type="ARBA" id="ARBA00023235"/>
    </source>
</evidence>
<dbReference type="EMBL" id="JASFZW010000003">
    <property type="protein sequence ID" value="KAK2079143.1"/>
    <property type="molecule type" value="Genomic_DNA"/>
</dbReference>
<proteinExistence type="predicted"/>
<evidence type="ECO:0000313" key="6">
    <source>
        <dbReference type="Proteomes" id="UP001255856"/>
    </source>
</evidence>
<keyword evidence="4" id="KW-1133">Transmembrane helix</keyword>
<comment type="caution">
    <text evidence="5">The sequence shown here is derived from an EMBL/GenBank/DDBJ whole genome shotgun (WGS) entry which is preliminary data.</text>
</comment>
<dbReference type="GO" id="GO:0016829">
    <property type="term" value="F:lyase activity"/>
    <property type="evidence" value="ECO:0007669"/>
    <property type="project" value="UniProtKB-KW"/>
</dbReference>
<dbReference type="InterPro" id="IPR029045">
    <property type="entry name" value="ClpP/crotonase-like_dom_sf"/>
</dbReference>
<dbReference type="AlphaFoldDB" id="A0AAD9MM50"/>
<dbReference type="SUPFAM" id="SSF52096">
    <property type="entry name" value="ClpP/crotonase"/>
    <property type="match status" value="1"/>
</dbReference>
<gene>
    <name evidence="5" type="ORF">QBZ16_002834</name>
</gene>